<proteinExistence type="predicted"/>
<dbReference type="AlphaFoldDB" id="A0A9P5HAC7"/>
<dbReference type="OrthoDB" id="5275938at2759"/>
<protein>
    <recommendedName>
        <fullName evidence="3">BTB domain-containing protein</fullName>
    </recommendedName>
</protein>
<dbReference type="InterPro" id="IPR011333">
    <property type="entry name" value="SKP1/BTB/POZ_sf"/>
</dbReference>
<name>A0A9P5HAC7_9HYPO</name>
<dbReference type="Proteomes" id="UP000722485">
    <property type="component" value="Unassembled WGS sequence"/>
</dbReference>
<evidence type="ECO:0008006" key="3">
    <source>
        <dbReference type="Google" id="ProtNLM"/>
    </source>
</evidence>
<comment type="caution">
    <text evidence="1">The sequence shown here is derived from an EMBL/GenBank/DDBJ whole genome shotgun (WGS) entry which is preliminary data.</text>
</comment>
<reference evidence="1" key="1">
    <citation type="submission" date="2020-03" db="EMBL/GenBank/DDBJ databases">
        <title>Draft Genome Sequence of Cylindrodendrum hubeiense.</title>
        <authorList>
            <person name="Buettner E."/>
            <person name="Kellner H."/>
        </authorList>
    </citation>
    <scope>NUCLEOTIDE SEQUENCE</scope>
    <source>
        <strain evidence="1">IHI 201604</strain>
    </source>
</reference>
<sequence>MVTPAFDSPTLVATPLTVTNATIEFDPAGDLYLTVGTTSPQEMLVDSRALSRSSTVFRAMLSVKFSEAKPDKGRWEVKLPEDSPIAFAQLMDMAHAVYEQPYDKFMLSDIFELCVLTNKYDMARVLRPMAPRWLERYFPSNALVDPRIPRCLMQCLFVAWETGHHKLLKAVVKKLAWNVRVNENNELIDPEGMRLLDYPYISLTHTLDTVASYRQHCLTIFDDSCHDVMEKLFQSAQVESFCNQTNYYMSHTHQNGPAVLGDIIQRSYKLNLKSMINKAVAVVDQWLQYWHPFVNAARRSSCYQIGKKRS</sequence>
<dbReference type="CDD" id="cd18186">
    <property type="entry name" value="BTB_POZ_ZBTB_KLHL-like"/>
    <property type="match status" value="1"/>
</dbReference>
<evidence type="ECO:0000313" key="2">
    <source>
        <dbReference type="Proteomes" id="UP000722485"/>
    </source>
</evidence>
<accession>A0A9P5HAC7</accession>
<evidence type="ECO:0000313" key="1">
    <source>
        <dbReference type="EMBL" id="KAF7550430.1"/>
    </source>
</evidence>
<organism evidence="1 2">
    <name type="scientific">Cylindrodendrum hubeiense</name>
    <dbReference type="NCBI Taxonomy" id="595255"/>
    <lineage>
        <taxon>Eukaryota</taxon>
        <taxon>Fungi</taxon>
        <taxon>Dikarya</taxon>
        <taxon>Ascomycota</taxon>
        <taxon>Pezizomycotina</taxon>
        <taxon>Sordariomycetes</taxon>
        <taxon>Hypocreomycetidae</taxon>
        <taxon>Hypocreales</taxon>
        <taxon>Nectriaceae</taxon>
        <taxon>Cylindrodendrum</taxon>
    </lineage>
</organism>
<dbReference type="Gene3D" id="3.30.710.10">
    <property type="entry name" value="Potassium Channel Kv1.1, Chain A"/>
    <property type="match status" value="1"/>
</dbReference>
<gene>
    <name evidence="1" type="ORF">G7Z17_g5696</name>
</gene>
<dbReference type="EMBL" id="JAANBB010000098">
    <property type="protein sequence ID" value="KAF7550430.1"/>
    <property type="molecule type" value="Genomic_DNA"/>
</dbReference>
<keyword evidence="2" id="KW-1185">Reference proteome</keyword>